<dbReference type="PRINTS" id="PR00786">
    <property type="entry name" value="NEPRILYSIN"/>
</dbReference>
<keyword evidence="7" id="KW-0862">Zinc</keyword>
<dbReference type="Gene3D" id="3.40.390.10">
    <property type="entry name" value="Collagenase (Catalytic Domain)"/>
    <property type="match status" value="1"/>
</dbReference>
<dbReference type="GO" id="GO:0006508">
    <property type="term" value="P:proteolysis"/>
    <property type="evidence" value="ECO:0007669"/>
    <property type="project" value="UniProtKB-KW"/>
</dbReference>
<dbReference type="GO" id="GO:0046872">
    <property type="term" value="F:metal ion binding"/>
    <property type="evidence" value="ECO:0007669"/>
    <property type="project" value="UniProtKB-KW"/>
</dbReference>
<dbReference type="Pfam" id="PF01431">
    <property type="entry name" value="Peptidase_M13"/>
    <property type="match status" value="1"/>
</dbReference>
<dbReference type="PROSITE" id="PS51885">
    <property type="entry name" value="NEPRILYSIN"/>
    <property type="match status" value="1"/>
</dbReference>
<dbReference type="EMBL" id="OD004287">
    <property type="protein sequence ID" value="CAD7409676.1"/>
    <property type="molecule type" value="Genomic_DNA"/>
</dbReference>
<feature type="domain" description="Peptidase M13 N-terminal" evidence="11">
    <location>
        <begin position="41"/>
        <end position="125"/>
    </location>
</feature>
<dbReference type="CDD" id="cd08662">
    <property type="entry name" value="M13"/>
    <property type="match status" value="1"/>
</dbReference>
<dbReference type="GO" id="GO:0004222">
    <property type="term" value="F:metalloendopeptidase activity"/>
    <property type="evidence" value="ECO:0007669"/>
    <property type="project" value="InterPro"/>
</dbReference>
<dbReference type="InterPro" id="IPR008753">
    <property type="entry name" value="Peptidase_M13_N"/>
</dbReference>
<evidence type="ECO:0000256" key="3">
    <source>
        <dbReference type="ARBA" id="ARBA00007357"/>
    </source>
</evidence>
<dbReference type="InterPro" id="IPR024079">
    <property type="entry name" value="MetalloPept_cat_dom_sf"/>
</dbReference>
<dbReference type="InterPro" id="IPR000718">
    <property type="entry name" value="Peptidase_M13"/>
</dbReference>
<accession>A0A7R9D9H5</accession>
<feature type="domain" description="Peptidase M13 C-terminal" evidence="10">
    <location>
        <begin position="188"/>
        <end position="398"/>
    </location>
</feature>
<keyword evidence="5" id="KW-0479">Metal-binding</keyword>
<protein>
    <submittedName>
        <fullName evidence="13">Uncharacterized protein</fullName>
    </submittedName>
</protein>
<evidence type="ECO:0000259" key="11">
    <source>
        <dbReference type="Pfam" id="PF05649"/>
    </source>
</evidence>
<evidence type="ECO:0000256" key="2">
    <source>
        <dbReference type="ARBA" id="ARBA00004401"/>
    </source>
</evidence>
<gene>
    <name evidence="13" type="ORF">TPSB3V08_LOCUS6961</name>
</gene>
<comment type="cofactor">
    <cofactor evidence="1">
        <name>Zn(2+)</name>
        <dbReference type="ChEBI" id="CHEBI:29105"/>
    </cofactor>
</comment>
<evidence type="ECO:0000259" key="12">
    <source>
        <dbReference type="Pfam" id="PF10699"/>
    </source>
</evidence>
<feature type="region of interest" description="Disordered" evidence="9">
    <location>
        <begin position="741"/>
        <end position="793"/>
    </location>
</feature>
<dbReference type="SUPFAM" id="SSF55486">
    <property type="entry name" value="Metalloproteases ('zincins'), catalytic domain"/>
    <property type="match status" value="1"/>
</dbReference>
<evidence type="ECO:0000256" key="1">
    <source>
        <dbReference type="ARBA" id="ARBA00001947"/>
    </source>
</evidence>
<keyword evidence="4" id="KW-0645">Protease</keyword>
<evidence type="ECO:0000313" key="13">
    <source>
        <dbReference type="EMBL" id="CAD7409676.1"/>
    </source>
</evidence>
<dbReference type="PANTHER" id="PTHR11733">
    <property type="entry name" value="ZINC METALLOPROTEASE FAMILY M13 NEPRILYSIN-RELATED"/>
    <property type="match status" value="1"/>
</dbReference>
<comment type="subcellular location">
    <subcellularLocation>
        <location evidence="2">Cell membrane</location>
        <topology evidence="2">Single-pass type II membrane protein</topology>
    </subcellularLocation>
</comment>
<dbReference type="InterPro" id="IPR018497">
    <property type="entry name" value="Peptidase_M13_C"/>
</dbReference>
<evidence type="ECO:0000256" key="6">
    <source>
        <dbReference type="ARBA" id="ARBA00022801"/>
    </source>
</evidence>
<evidence type="ECO:0000256" key="5">
    <source>
        <dbReference type="ARBA" id="ARBA00022723"/>
    </source>
</evidence>
<dbReference type="Pfam" id="PF10699">
    <property type="entry name" value="HAP2-GCS1"/>
    <property type="match status" value="2"/>
</dbReference>
<organism evidence="13">
    <name type="scientific">Timema poppense</name>
    <name type="common">Walking stick</name>
    <dbReference type="NCBI Taxonomy" id="170557"/>
    <lineage>
        <taxon>Eukaryota</taxon>
        <taxon>Metazoa</taxon>
        <taxon>Ecdysozoa</taxon>
        <taxon>Arthropoda</taxon>
        <taxon>Hexapoda</taxon>
        <taxon>Insecta</taxon>
        <taxon>Pterygota</taxon>
        <taxon>Neoptera</taxon>
        <taxon>Polyneoptera</taxon>
        <taxon>Phasmatodea</taxon>
        <taxon>Timematodea</taxon>
        <taxon>Timematoidea</taxon>
        <taxon>Timematidae</taxon>
        <taxon>Timema</taxon>
    </lineage>
</organism>
<feature type="compositionally biased region" description="Basic residues" evidence="9">
    <location>
        <begin position="769"/>
        <end position="778"/>
    </location>
</feature>
<keyword evidence="6" id="KW-0378">Hydrolase</keyword>
<feature type="domain" description="Generative cell specific-1/HAP2" evidence="12">
    <location>
        <begin position="556"/>
        <end position="693"/>
    </location>
</feature>
<evidence type="ECO:0000256" key="4">
    <source>
        <dbReference type="ARBA" id="ARBA00022670"/>
    </source>
</evidence>
<proteinExistence type="inferred from homology"/>
<sequence>MLSVEDHFKDYLIEVSNYRKKLRVIHNALLVVYGRDILHELVNVTATPDWPAFCTRVTVNVFSRAVSALYVRQYSNEYLEELRREVTQVFQRLKATLQSRVRDLAWLDESTRATALKKLSSLKGQFSTWPQLWNQTYVDSLLEDVEIDPDNFFENVIKRYRQLRTTVPVDFHRQMPDEQKWAVPFLVNAFYEQTINSIVIPLAMLTQPYFLRTIPSYIRYATVGLVFSHEILHGFDLAGIGYDSEGTARNWFTPNSHLRLEARLDCVARQYLATFRKQVHFLGASVDIQFDWNMTRNENMADISGLNIAYQTWQTLRESSANPTDPKLPRVNLNPRQMFFLSAAQSYCSNLTPEDYILLVEMDFHTPYPERVNGMMMNSQPFAEAFNCPLGSPMNPVKKFCLCHPHGTQITYPLKSRILQIDIYVETSTIQIWVLEVSGEILGLEEDVVKLTLFVLYLYFFFPFLLIQQALQVCVIYAVIPLMLLQDSESDDGRSESIQIIRQNKQNNDPIEIFAELHKCLNLQSSHKTVIRNYSGPPLEELGVDKDEPHFQDEVIRCYRKIVITLKINGYPKKSSNVDHVIVDTVVIAGTQTKARLLHPIVLKVKQEEVLHLYELNFDTFVNGLAYEEVMNKEVANYSGCDDSVETPTCGLAVYHFSNSVFKREKMPYSQGFCCSCDKTTNSKRQAKIHQPKRSLSHFSTNYDTGDKSHLLSDSIKRHLSSVDRGKPRVRDELIAPLKSHLSSMEQSRSRGLAALAGSEEHVTASQRTKTRQGRRNKRSIDTREGQLWTEGDGSLNLGADTYWGHVSGLQSVGEAPDGNTRNRIPLIPFKGEEARSKEERFLADKADGEFKERTAFDGDGMSLEKRQVVHGSLQARGGQSCADRTAPTKVDPVRYHESAHCLRFSDLWYAVYSLKSPIIDHSIHFQAFQMARNANGTTVWKNLNDGKTVTLDAESQKYVTSDAKMSASYSSFHGDKLIPSLLDHPEVRILVPQPVPVNKEHLYPQLQGGPEEWLVLSTSQISLDGQDCNKAGVGFQAFYNQPDRCDAQKNACLNNQPLHFWQHDTRAKKEGRRGSYFLDNYCLLPAKPVRINKISKQQFLAVQVGGNQASSFVVEIAADDNLLVMGGMSGRLTEVHVDCTWADKCLMTILASNLDLMSSEFTVRLAECPAELTTPWGRVVDTPSQVIPPYHTSRFHLELWGALPVSTMHCSGLSRSVTDPSMEVRYLAAGIAQKNFQPQLLSGYLMEVALPSFPEGNLTEMKPPFGRYPGVTTKRHILQAERGVLLFGLGQGSKHKVEPIPNPKNFQPSAQRYPKYINILKLF</sequence>
<evidence type="ECO:0000259" key="10">
    <source>
        <dbReference type="Pfam" id="PF01431"/>
    </source>
</evidence>
<evidence type="ECO:0000256" key="7">
    <source>
        <dbReference type="ARBA" id="ARBA00022833"/>
    </source>
</evidence>
<dbReference type="InterPro" id="IPR018928">
    <property type="entry name" value="HAP2/GCS1_dom"/>
</dbReference>
<feature type="domain" description="Generative cell specific-1/HAP2" evidence="12">
    <location>
        <begin position="884"/>
        <end position="1200"/>
    </location>
</feature>
<name>A0A7R9D9H5_TIMPO</name>
<dbReference type="PANTHER" id="PTHR11733:SF209">
    <property type="entry name" value="FI20018P1"/>
    <property type="match status" value="1"/>
</dbReference>
<evidence type="ECO:0000256" key="9">
    <source>
        <dbReference type="SAM" id="MobiDB-lite"/>
    </source>
</evidence>
<evidence type="ECO:0000256" key="8">
    <source>
        <dbReference type="ARBA" id="ARBA00023049"/>
    </source>
</evidence>
<comment type="similarity">
    <text evidence="3">Belongs to the peptidase M13 family.</text>
</comment>
<dbReference type="Pfam" id="PF05649">
    <property type="entry name" value="Peptidase_M13_N"/>
    <property type="match status" value="1"/>
</dbReference>
<keyword evidence="8" id="KW-0482">Metalloprotease</keyword>
<reference evidence="13" key="1">
    <citation type="submission" date="2020-11" db="EMBL/GenBank/DDBJ databases">
        <authorList>
            <person name="Tran Van P."/>
        </authorList>
    </citation>
    <scope>NUCLEOTIDE SEQUENCE</scope>
</reference>
<dbReference type="GO" id="GO:0005886">
    <property type="term" value="C:plasma membrane"/>
    <property type="evidence" value="ECO:0007669"/>
    <property type="project" value="UniProtKB-SubCell"/>
</dbReference>